<name>A0A7M4E964_CROPO</name>
<protein>
    <submittedName>
        <fullName evidence="1">Uncharacterized protein</fullName>
    </submittedName>
</protein>
<keyword evidence="2" id="KW-1185">Reference proteome</keyword>
<dbReference type="Proteomes" id="UP000594220">
    <property type="component" value="Unplaced"/>
</dbReference>
<evidence type="ECO:0000313" key="2">
    <source>
        <dbReference type="Proteomes" id="UP000594220"/>
    </source>
</evidence>
<dbReference type="Ensembl" id="ENSCPRT00005006856.1">
    <property type="protein sequence ID" value="ENSCPRP00005005845.1"/>
    <property type="gene ID" value="ENSCPRG00005004191.1"/>
</dbReference>
<accession>A0A7M4E964</accession>
<proteinExistence type="predicted"/>
<reference evidence="1" key="1">
    <citation type="submission" date="2025-08" db="UniProtKB">
        <authorList>
            <consortium name="Ensembl"/>
        </authorList>
    </citation>
    <scope>IDENTIFICATION</scope>
</reference>
<organism evidence="1 2">
    <name type="scientific">Crocodylus porosus</name>
    <name type="common">Saltwater crocodile</name>
    <name type="synonym">Estuarine crocodile</name>
    <dbReference type="NCBI Taxonomy" id="8502"/>
    <lineage>
        <taxon>Eukaryota</taxon>
        <taxon>Metazoa</taxon>
        <taxon>Chordata</taxon>
        <taxon>Craniata</taxon>
        <taxon>Vertebrata</taxon>
        <taxon>Euteleostomi</taxon>
        <taxon>Archelosauria</taxon>
        <taxon>Archosauria</taxon>
        <taxon>Crocodylia</taxon>
        <taxon>Longirostres</taxon>
        <taxon>Crocodylidae</taxon>
        <taxon>Crocodylus</taxon>
    </lineage>
</organism>
<evidence type="ECO:0000313" key="1">
    <source>
        <dbReference type="Ensembl" id="ENSCPRP00005005845.1"/>
    </source>
</evidence>
<reference evidence="1" key="2">
    <citation type="submission" date="2025-09" db="UniProtKB">
        <authorList>
            <consortium name="Ensembl"/>
        </authorList>
    </citation>
    <scope>IDENTIFICATION</scope>
</reference>
<dbReference type="AlphaFoldDB" id="A0A7M4E964"/>
<sequence length="88" mass="10309">MDEELIQQAVKLPYRKLTYRVIALVLQRWKLSTCTNLDRDLFFKGGKWCPWHLWHMYQGLTTPTIIGNVGDNRVSTDFYLNSASLTCQ</sequence>